<dbReference type="Pfam" id="PF09327">
    <property type="entry name" value="Phage_Tail_Tip"/>
    <property type="match status" value="1"/>
</dbReference>
<dbReference type="KEGG" id="rsp:RSP_2990"/>
<dbReference type="Gene3D" id="2.60.120.260">
    <property type="entry name" value="Galactose-binding domain-like"/>
    <property type="match status" value="1"/>
</dbReference>
<dbReference type="Proteomes" id="UP000002703">
    <property type="component" value="Chromosome 1"/>
</dbReference>
<feature type="domain" description="Tip attachment protein J" evidence="2">
    <location>
        <begin position="335"/>
        <end position="499"/>
    </location>
</feature>
<accession>Q3J233</accession>
<dbReference type="PATRIC" id="fig|272943.9.peg.1929"/>
<proteinExistence type="predicted"/>
<dbReference type="RefSeq" id="WP_023003637.1">
    <property type="nucleotide sequence ID" value="NC_007493.2"/>
</dbReference>
<evidence type="ECO:0000259" key="1">
    <source>
        <dbReference type="Pfam" id="PF09327"/>
    </source>
</evidence>
<dbReference type="GeneID" id="3720311"/>
<dbReference type="InterPro" id="IPR032876">
    <property type="entry name" value="J_dom"/>
</dbReference>
<sequence length="1205" mass="130159">MSFSIIKAAALCTTSITPIDSFTSDVREAHADPVTGAIVAITGWSAATAAFIVQVGLSVAFSTLSRLLAPKPTFESGGIQTDVTLSGSKTPQKIILGYYATNGCLAVAPLSRHGSNRKKLNYWLNYVTVISDLPINELLGVIVDGKEQTIIDDGNNEFGRKVSGDLDGTARFRWYLGNQTAADDYLLESYGEHPQFPWTTQHILKGCAYVISSFYYDDERYSQLPSTRFIVKGASLYDPRKDSSVGGSGPQRWNDRSTWTFTANPIVMVYNLIRGITMPDGLVYGVRAPAEKLPLSSWFAAMNVCDENGTQPNSTDWKADRKRYQAGIEISLDTEPLEVIEELLKAAGAEMAEAGGYFYVRAGAPAAPVAHITDDVIIVSDPISERPFQGLNESYNTVRATYPDPKAVWESTEAEPFSKPEWVTADQGLELVADIKLSAVPFPRQVRRLMREAAADHRRRRVHTLTLPPSYLGLKPLDSISWTSPSRFYDAKVFEIQQIRINPMTLNVQIDIKERNPADYDIDAANDSIAPYYPPPPPVPQEEIGMDGLAVAGVVVKDAAGNDRMPGIKVSWDLADDGTSYDAVNYQVRLKSSGAVVVTGTTQATDVGSVIITESLLPNEIYQVRAKVHEPESGVRWRYSNWIDVTTPNVRISPIDLDDTIFDQMKETAIRHGVKPVTTLPATGQLDQLVMQVPTGKLYRWNGSAWVSELVAAPTPGSVDIASFALGIEPITPWAGAALPTTKKTSLIFWKGETYRWSNGAYVKNVNATDVIGELVAAQIAAGAIGTRELASQSVVASKVAISDFSNLVPDADFSEFFSGGATWVGGGGLGPFQAFSVAGNAVWASPYILRLSVNGTGDTNYSGVQSSTFAVTGGTDYHVSALLQTQGSGGANVILRLAFYNNAGALLGQRNVYADTANLGVDRKTANVTAHANAAFARVQMYIRNDSVASYVQMGSLAVRKAAGGELIVDGSVKGNHISSNTLTSNHHTTGSLLAEHINTSSFNAAGLAVFNNVLQSNNFVANTSGWRIQQNGNAEFNSLKVRSDMIVSGAVSKTYYQQFQTFTKDDTSVWEGVIPLGSGLNFAAAEDDGGALLNPIRTEFYCSLGRRSSVSSCRIAVTLWASTAANPNAWINLYGTNSEFNSIYLASKELEGGEALAVNGLLIGGVYSSILFERIANLKVRVVMDTGKGVVYRPKVIVSQISR</sequence>
<keyword evidence="4" id="KW-1185">Reference proteome</keyword>
<dbReference type="EMBL" id="CP000143">
    <property type="protein sequence ID" value="ABA79151.2"/>
    <property type="molecule type" value="Genomic_DNA"/>
</dbReference>
<dbReference type="Pfam" id="PF13550">
    <property type="entry name" value="Phage-tail_3"/>
    <property type="match status" value="1"/>
</dbReference>
<evidence type="ECO:0000313" key="4">
    <source>
        <dbReference type="Proteomes" id="UP000002703"/>
    </source>
</evidence>
<organism evidence="3 4">
    <name type="scientific">Cereibacter sphaeroides (strain ATCC 17023 / DSM 158 / JCM 6121 / CCUG 31486 / LMG 2827 / NBRC 12203 / NCIMB 8253 / ATH 2.4.1.)</name>
    <name type="common">Rhodobacter sphaeroides</name>
    <dbReference type="NCBI Taxonomy" id="272943"/>
    <lineage>
        <taxon>Bacteria</taxon>
        <taxon>Pseudomonadati</taxon>
        <taxon>Pseudomonadota</taxon>
        <taxon>Alphaproteobacteria</taxon>
        <taxon>Rhodobacterales</taxon>
        <taxon>Paracoccaceae</taxon>
        <taxon>Cereibacter</taxon>
    </lineage>
</organism>
<dbReference type="OrthoDB" id="7822067at2"/>
<protein>
    <submittedName>
        <fullName evidence="3">Uncharacterized protein</fullName>
    </submittedName>
</protein>
<evidence type="ECO:0000313" key="3">
    <source>
        <dbReference type="EMBL" id="ABA79151.2"/>
    </source>
</evidence>
<gene>
    <name evidence="3" type="ORF">RSP_2990</name>
</gene>
<dbReference type="InterPro" id="IPR015406">
    <property type="entry name" value="GpJ_CSF"/>
</dbReference>
<feature type="domain" description="Tip attachment protein J central straight fiber" evidence="1">
    <location>
        <begin position="966"/>
        <end position="1047"/>
    </location>
</feature>
<name>Q3J233_CERS4</name>
<evidence type="ECO:0000259" key="2">
    <source>
        <dbReference type="Pfam" id="PF13550"/>
    </source>
</evidence>
<dbReference type="EnsemblBacteria" id="ABA79151">
    <property type="protein sequence ID" value="ABA79151"/>
    <property type="gene ID" value="RSP_2990"/>
</dbReference>
<dbReference type="AlphaFoldDB" id="Q3J233"/>
<dbReference type="STRING" id="272943.RSP_2990"/>
<reference evidence="4" key="1">
    <citation type="submission" date="2005-09" db="EMBL/GenBank/DDBJ databases">
        <title>Complete sequence of chromosome 1 of Rhodobacter sphaeroides 2.4.1.</title>
        <authorList>
            <person name="Copeland A."/>
            <person name="Lucas S."/>
            <person name="Lapidus A."/>
            <person name="Barry K."/>
            <person name="Detter J.C."/>
            <person name="Glavina T."/>
            <person name="Hammon N."/>
            <person name="Israni S."/>
            <person name="Pitluck S."/>
            <person name="Richardson P."/>
            <person name="Mackenzie C."/>
            <person name="Choudhary M."/>
            <person name="Larimer F."/>
            <person name="Hauser L.J."/>
            <person name="Land M."/>
            <person name="Donohue T.J."/>
            <person name="Kaplan S."/>
        </authorList>
    </citation>
    <scope>NUCLEOTIDE SEQUENCE [LARGE SCALE GENOMIC DNA]</scope>
    <source>
        <strain evidence="4">ATCC 17023 / DSM 158 / JCM 6121 / CCUG 31486 / LMG 2827 / NBRC 12203 / NCIMB 8253 / ATH 2.4.1.</strain>
    </source>
</reference>
<dbReference type="eggNOG" id="COG4733">
    <property type="taxonomic scope" value="Bacteria"/>
</dbReference>